<organism evidence="1">
    <name type="scientific">Vibrio vulnificus</name>
    <dbReference type="NCBI Taxonomy" id="672"/>
    <lineage>
        <taxon>Bacteria</taxon>
        <taxon>Pseudomonadati</taxon>
        <taxon>Pseudomonadota</taxon>
        <taxon>Gammaproteobacteria</taxon>
        <taxon>Vibrionales</taxon>
        <taxon>Vibrionaceae</taxon>
        <taxon>Vibrio</taxon>
    </lineage>
</organism>
<protein>
    <submittedName>
        <fullName evidence="1">Uncharacterized protein</fullName>
    </submittedName>
</protein>
<comment type="caution">
    <text evidence="1">The sequence shown here is derived from an EMBL/GenBank/DDBJ whole genome shotgun (WGS) entry which is preliminary data.</text>
</comment>
<evidence type="ECO:0000313" key="3">
    <source>
        <dbReference type="EMBL" id="PNM68025.1"/>
    </source>
</evidence>
<dbReference type="Proteomes" id="UP000664056">
    <property type="component" value="Unassembled WGS sequence"/>
</dbReference>
<dbReference type="Gene3D" id="3.40.50.300">
    <property type="entry name" value="P-loop containing nucleotide triphosphate hydrolases"/>
    <property type="match status" value="1"/>
</dbReference>
<dbReference type="AlphaFoldDB" id="A0A087IKG2"/>
<dbReference type="Pfam" id="PF03846">
    <property type="entry name" value="SulA"/>
    <property type="match status" value="1"/>
</dbReference>
<dbReference type="GeneID" id="93894041"/>
<dbReference type="InterPro" id="IPR027417">
    <property type="entry name" value="P-loop_NTPase"/>
</dbReference>
<evidence type="ECO:0000313" key="1">
    <source>
        <dbReference type="EMBL" id="HAS8542281.1"/>
    </source>
</evidence>
<keyword evidence="4" id="KW-1185">Reference proteome</keyword>
<dbReference type="OrthoDB" id="5898548at2"/>
<dbReference type="InterPro" id="IPR004596">
    <property type="entry name" value="Cell_div_suppressor_SulA"/>
</dbReference>
<reference evidence="2" key="4">
    <citation type="submission" date="2021-03" db="EMBL/GenBank/DDBJ databases">
        <title>Study of the foodborne Vibrio vulnificus isolates from China.</title>
        <authorList>
            <person name="Zheng Z."/>
            <person name="Ye L."/>
        </authorList>
    </citation>
    <scope>NUCLEOTIDE SEQUENCE</scope>
    <source>
        <strain evidence="2">Vv1582</strain>
    </source>
</reference>
<evidence type="ECO:0000313" key="4">
    <source>
        <dbReference type="Proteomes" id="UP000054370"/>
    </source>
</evidence>
<dbReference type="SUPFAM" id="SSF52540">
    <property type="entry name" value="P-loop containing nucleoside triphosphate hydrolases"/>
    <property type="match status" value="1"/>
</dbReference>
<reference evidence="1" key="3">
    <citation type="submission" date="2019-01" db="EMBL/GenBank/DDBJ databases">
        <authorList>
            <consortium name="NCBI Pathogen Detection Project"/>
        </authorList>
    </citation>
    <scope>NUCLEOTIDE SEQUENCE</scope>
    <source>
        <strain evidence="1">BCW_3452</strain>
    </source>
</reference>
<dbReference type="Proteomes" id="UP000863257">
    <property type="component" value="Unassembled WGS sequence"/>
</dbReference>
<sequence>MQIQTQTRLYSRFNVLAQPTVPMNVSDQLLQKLANLSAQNQWILFTAECPRPDFAQLTASNIRCQNVIQMKASQTMTEMEIVMKAIRSGNAAAVVASDQIDLINQSLLSDLAREYGCEVFFVEGRAHKYH</sequence>
<accession>A0A087IKG2</accession>
<name>A0A087IKG2_VIBVL</name>
<gene>
    <name evidence="3" type="ORF">AL548_018240</name>
    <name evidence="1" type="ORF">I7730_21050</name>
    <name evidence="2" type="ORF">J0J18_16200</name>
</gene>
<evidence type="ECO:0000313" key="2">
    <source>
        <dbReference type="EMBL" id="MBN8123288.1"/>
    </source>
</evidence>
<proteinExistence type="predicted"/>
<dbReference type="GO" id="GO:0051782">
    <property type="term" value="P:negative regulation of cell division"/>
    <property type="evidence" value="ECO:0007669"/>
    <property type="project" value="InterPro"/>
</dbReference>
<reference evidence="3 4" key="1">
    <citation type="submission" date="2017-12" db="EMBL/GenBank/DDBJ databases">
        <title>FDA dAtabase for Regulatory Grade micrObial Sequences (FDA-ARGOS): Supporting development and validation of Infectious Disease Dx tests.</title>
        <authorList>
            <person name="Hoffmann M."/>
            <person name="Allard M."/>
            <person name="Evans P."/>
            <person name="Brown E."/>
            <person name="Tallon L.J."/>
            <person name="Sadzewicz L."/>
            <person name="Sengamalay N."/>
            <person name="Ott S."/>
            <person name="Godinez A."/>
            <person name="Nagaraj S."/>
            <person name="Vavikolanu K."/>
            <person name="Aluvathingal J."/>
            <person name="Nadendla S."/>
            <person name="Hobson J."/>
            <person name="Sichtig H."/>
        </authorList>
    </citation>
    <scope>NUCLEOTIDE SEQUENCE [LARGE SCALE GENOMIC DNA]</scope>
    <source>
        <strain evidence="4">ATCC 29307</strain>
        <strain evidence="3">FDAARGOS_118</strain>
    </source>
</reference>
<reference evidence="1" key="2">
    <citation type="journal article" date="2018" name="Genome Biol.">
        <title>SKESA: strategic k-mer extension for scrupulous assemblies.</title>
        <authorList>
            <person name="Souvorov A."/>
            <person name="Agarwala R."/>
            <person name="Lipman D.J."/>
        </authorList>
    </citation>
    <scope>NUCLEOTIDE SEQUENCE</scope>
    <source>
        <strain evidence="1">BCW_3452</strain>
    </source>
</reference>
<dbReference type="GO" id="GO:0009432">
    <property type="term" value="P:SOS response"/>
    <property type="evidence" value="ECO:0007669"/>
    <property type="project" value="InterPro"/>
</dbReference>
<dbReference type="RefSeq" id="WP_017419943.1">
    <property type="nucleotide sequence ID" value="NZ_CP014636.1"/>
</dbReference>
<dbReference type="EMBL" id="DACRBY010000035">
    <property type="protein sequence ID" value="HAS8542281.1"/>
    <property type="molecule type" value="Genomic_DNA"/>
</dbReference>
<dbReference type="Proteomes" id="UP000054370">
    <property type="component" value="Unassembled WGS sequence"/>
</dbReference>
<dbReference type="EMBL" id="JAFKOQ010000011">
    <property type="protein sequence ID" value="MBN8123288.1"/>
    <property type="molecule type" value="Genomic_DNA"/>
</dbReference>
<dbReference type="EMBL" id="LOSH02000004">
    <property type="protein sequence ID" value="PNM68025.1"/>
    <property type="molecule type" value="Genomic_DNA"/>
</dbReference>